<dbReference type="OrthoDB" id="204949at2759"/>
<reference evidence="8 9" key="1">
    <citation type="submission" date="2014-07" db="EMBL/GenBank/DDBJ databases">
        <title>Genomic and transcriptomic analysis on Apis cerana provide comprehensive insights into honey bee biology.</title>
        <authorList>
            <person name="Diao Q."/>
            <person name="Sun L."/>
            <person name="Zheng H."/>
            <person name="Zheng H."/>
            <person name="Xu S."/>
            <person name="Wang S."/>
            <person name="Zeng Z."/>
            <person name="Hu F."/>
            <person name="Su S."/>
            <person name="Wu J."/>
        </authorList>
    </citation>
    <scope>NUCLEOTIDE SEQUENCE [LARGE SCALE GENOMIC DNA]</scope>
    <source>
        <tissue evidence="8">Pupae without intestine</tissue>
    </source>
</reference>
<evidence type="ECO:0000256" key="6">
    <source>
        <dbReference type="RuleBase" id="RU004203"/>
    </source>
</evidence>
<dbReference type="FunFam" id="3.60.20.10:FF:000003">
    <property type="entry name" value="Proteasome subunit beta type-3"/>
    <property type="match status" value="1"/>
</dbReference>
<evidence type="ECO:0000313" key="9">
    <source>
        <dbReference type="Proteomes" id="UP000242457"/>
    </source>
</evidence>
<feature type="signal peptide" evidence="7">
    <location>
        <begin position="1"/>
        <end position="20"/>
    </location>
</feature>
<evidence type="ECO:0000256" key="4">
    <source>
        <dbReference type="ARBA" id="ARBA00024953"/>
    </source>
</evidence>
<comment type="similarity">
    <text evidence="6">Belongs to the peptidase T1B family.</text>
</comment>
<accession>A0A2A3EJE7</accession>
<dbReference type="GO" id="GO:0005634">
    <property type="term" value="C:nucleus"/>
    <property type="evidence" value="ECO:0007669"/>
    <property type="project" value="UniProtKB-SubCell"/>
</dbReference>
<feature type="chain" id="PRO_5012381378" description="Proteasome subunit beta" evidence="7">
    <location>
        <begin position="21"/>
        <end position="220"/>
    </location>
</feature>
<dbReference type="STRING" id="94128.A0A2A3EJE7"/>
<comment type="function">
    <text evidence="4">Non-catalytic component of the proteasome, a multicatalytic proteinase complex which is characterized by its ability to cleave peptides with Arg, Phe, Tyr, Leu, and Glu adjacent to the leaving group at neutral or slightly basic pH. The proteasome has an ATP-dependent proteolytic activity.</text>
</comment>
<comment type="subunit">
    <text evidence="5">The 26S proteasome consists of a 20S proteasome core and two 19S regulatory subunits. The 20S proteasome core is composed of 28 subunits that are arranged in four stacked rings, resulting in a barrel-shaped structure. The two end rings are each formed by seven alpha subunits, and the two central rings are each formed by seven beta subunits. The catalytic chamber with the active sites is on the inside of the barrel.</text>
</comment>
<dbReference type="PANTHER" id="PTHR32194:SF10">
    <property type="entry name" value="PROTEASOME SUBUNIT BETA TYPE-3"/>
    <property type="match status" value="1"/>
</dbReference>
<dbReference type="Pfam" id="PF00227">
    <property type="entry name" value="Proteasome"/>
    <property type="match status" value="1"/>
</dbReference>
<dbReference type="CDD" id="cd03759">
    <property type="entry name" value="proteasome_beta_type_3"/>
    <property type="match status" value="1"/>
</dbReference>
<evidence type="ECO:0000256" key="3">
    <source>
        <dbReference type="ARBA" id="ARBA00023242"/>
    </source>
</evidence>
<keyword evidence="2 6" id="KW-0647">Proteasome</keyword>
<proteinExistence type="inferred from homology"/>
<dbReference type="EMBL" id="KZ288248">
    <property type="protein sequence ID" value="PBC31151.1"/>
    <property type="molecule type" value="Genomic_DNA"/>
</dbReference>
<evidence type="ECO:0000256" key="2">
    <source>
        <dbReference type="ARBA" id="ARBA00022942"/>
    </source>
</evidence>
<keyword evidence="9" id="KW-1185">Reference proteome</keyword>
<dbReference type="PROSITE" id="PS00854">
    <property type="entry name" value="PROTEASOME_BETA_1"/>
    <property type="match status" value="1"/>
</dbReference>
<comment type="function">
    <text evidence="6">Component of the proteasome, a multicatalytic proteinase complex which is characterized by its ability to cleave peptides with Arg, Phe, Tyr, Leu, and Glu adjacent to the leaving group at neutral or slightly basic pH. The proteasome has an ATP-dependent proteolytic activity.</text>
</comment>
<evidence type="ECO:0000313" key="8">
    <source>
        <dbReference type="EMBL" id="PBC31151.1"/>
    </source>
</evidence>
<keyword evidence="3 6" id="KW-0539">Nucleus</keyword>
<comment type="subunit">
    <text evidence="6">Component of the proteasome complex.</text>
</comment>
<sequence length="220" mass="24854">MKKRLCYCQILLMTLHSILAYNGGAIIAMKGKNCVAIAADRRFGIQAQTITCDFQKIFEMGSHLYLSLPGLATDTQTVMEKLRFRLNLYELKENRKIHPKAFASMVSNLLYERRFGPYFVEPIIAGLNPNTYEPFICNMDLIGCISPSNDFVVGGTCTEQLYGMCESLYEPDMEPDDLFETISQALVNACDRDAISGWGAIVYIIEKDKITVKTLKTRMD</sequence>
<dbReference type="PANTHER" id="PTHR32194">
    <property type="entry name" value="METALLOPROTEASE TLDD"/>
    <property type="match status" value="1"/>
</dbReference>
<gene>
    <name evidence="8" type="ORF">APICC_07815</name>
</gene>
<dbReference type="InterPro" id="IPR001353">
    <property type="entry name" value="Proteasome_sua/b"/>
</dbReference>
<dbReference type="SUPFAM" id="SSF56235">
    <property type="entry name" value="N-terminal nucleophile aminohydrolases (Ntn hydrolases)"/>
    <property type="match status" value="1"/>
</dbReference>
<comment type="subcellular location">
    <subcellularLocation>
        <location evidence="6">Cytoplasm</location>
    </subcellularLocation>
    <subcellularLocation>
        <location evidence="6">Nucleus</location>
    </subcellularLocation>
</comment>
<dbReference type="InterPro" id="IPR016050">
    <property type="entry name" value="Proteasome_bsu_CS"/>
</dbReference>
<dbReference type="InterPro" id="IPR033811">
    <property type="entry name" value="Proteasome_beta_3"/>
</dbReference>
<dbReference type="InterPro" id="IPR023333">
    <property type="entry name" value="Proteasome_suB-type"/>
</dbReference>
<dbReference type="GO" id="GO:0019774">
    <property type="term" value="C:proteasome core complex, beta-subunit complex"/>
    <property type="evidence" value="ECO:0007669"/>
    <property type="project" value="InterPro"/>
</dbReference>
<name>A0A2A3EJE7_APICC</name>
<protein>
    <recommendedName>
        <fullName evidence="6">Proteasome subunit beta</fullName>
    </recommendedName>
</protein>
<dbReference type="InterPro" id="IPR029055">
    <property type="entry name" value="Ntn_hydrolases_N"/>
</dbReference>
<evidence type="ECO:0000256" key="7">
    <source>
        <dbReference type="SAM" id="SignalP"/>
    </source>
</evidence>
<organism evidence="8 9">
    <name type="scientific">Apis cerana cerana</name>
    <name type="common">Oriental honeybee</name>
    <dbReference type="NCBI Taxonomy" id="94128"/>
    <lineage>
        <taxon>Eukaryota</taxon>
        <taxon>Metazoa</taxon>
        <taxon>Ecdysozoa</taxon>
        <taxon>Arthropoda</taxon>
        <taxon>Hexapoda</taxon>
        <taxon>Insecta</taxon>
        <taxon>Pterygota</taxon>
        <taxon>Neoptera</taxon>
        <taxon>Endopterygota</taxon>
        <taxon>Hymenoptera</taxon>
        <taxon>Apocrita</taxon>
        <taxon>Aculeata</taxon>
        <taxon>Apoidea</taxon>
        <taxon>Anthophila</taxon>
        <taxon>Apidae</taxon>
        <taxon>Apis</taxon>
    </lineage>
</organism>
<dbReference type="GO" id="GO:0005737">
    <property type="term" value="C:cytoplasm"/>
    <property type="evidence" value="ECO:0007669"/>
    <property type="project" value="UniProtKB-SubCell"/>
</dbReference>
<keyword evidence="7" id="KW-0732">Signal</keyword>
<dbReference type="Gene3D" id="3.60.20.10">
    <property type="entry name" value="Glutamine Phosphoribosylpyrophosphate, subunit 1, domain 1"/>
    <property type="match status" value="1"/>
</dbReference>
<keyword evidence="1 6" id="KW-0963">Cytoplasm</keyword>
<evidence type="ECO:0000256" key="5">
    <source>
        <dbReference type="ARBA" id="ARBA00026071"/>
    </source>
</evidence>
<dbReference type="PROSITE" id="PS51476">
    <property type="entry name" value="PROTEASOME_BETA_2"/>
    <property type="match status" value="1"/>
</dbReference>
<dbReference type="AlphaFoldDB" id="A0A2A3EJE7"/>
<dbReference type="GO" id="GO:0043161">
    <property type="term" value="P:proteasome-mediated ubiquitin-dependent protein catabolic process"/>
    <property type="evidence" value="ECO:0007669"/>
    <property type="project" value="InterPro"/>
</dbReference>
<dbReference type="Proteomes" id="UP000242457">
    <property type="component" value="Unassembled WGS sequence"/>
</dbReference>
<evidence type="ECO:0000256" key="1">
    <source>
        <dbReference type="ARBA" id="ARBA00022490"/>
    </source>
</evidence>